<proteinExistence type="predicted"/>
<sequence length="211" mass="22690">MYLHLPLPLVLLFCSILPLLSAAPTDSITNIHPAESITQATSTTSSSRSSTPFDFTSASASTPPSFIPDSTPTASASNTPQSDTSTLTSDTPFHGVSTPIFTNGPNPTGGQSNPIPSASGAHASHSASVIIILLEALGVLTGVLILLALLRCFYSYRRTPNRDRILALLHRHQLQREMEELERNPPESRRSLVAPPPYVRPPSYPDEHTQL</sequence>
<gene>
    <name evidence="4" type="ORF">DFH07DRAFT_941200</name>
</gene>
<keyword evidence="2" id="KW-0812">Transmembrane</keyword>
<feature type="chain" id="PRO_5042139921" evidence="3">
    <location>
        <begin position="23"/>
        <end position="211"/>
    </location>
</feature>
<comment type="caution">
    <text evidence="4">The sequence shown here is derived from an EMBL/GenBank/DDBJ whole genome shotgun (WGS) entry which is preliminary data.</text>
</comment>
<keyword evidence="2" id="KW-1133">Transmembrane helix</keyword>
<evidence type="ECO:0000256" key="1">
    <source>
        <dbReference type="SAM" id="MobiDB-lite"/>
    </source>
</evidence>
<protein>
    <submittedName>
        <fullName evidence="4">Uncharacterized protein</fullName>
    </submittedName>
</protein>
<dbReference type="EMBL" id="JARJLG010000069">
    <property type="protein sequence ID" value="KAJ7753973.1"/>
    <property type="molecule type" value="Genomic_DNA"/>
</dbReference>
<feature type="compositionally biased region" description="Low complexity" evidence="1">
    <location>
        <begin position="38"/>
        <end position="57"/>
    </location>
</feature>
<dbReference type="AlphaFoldDB" id="A0AAD7J136"/>
<keyword evidence="2" id="KW-0472">Membrane</keyword>
<keyword evidence="3" id="KW-0732">Signal</keyword>
<accession>A0AAD7J136</accession>
<reference evidence="4" key="1">
    <citation type="submission" date="2023-03" db="EMBL/GenBank/DDBJ databases">
        <title>Massive genome expansion in bonnet fungi (Mycena s.s.) driven by repeated elements and novel gene families across ecological guilds.</title>
        <authorList>
            <consortium name="Lawrence Berkeley National Laboratory"/>
            <person name="Harder C.B."/>
            <person name="Miyauchi S."/>
            <person name="Viragh M."/>
            <person name="Kuo A."/>
            <person name="Thoen E."/>
            <person name="Andreopoulos B."/>
            <person name="Lu D."/>
            <person name="Skrede I."/>
            <person name="Drula E."/>
            <person name="Henrissat B."/>
            <person name="Morin E."/>
            <person name="Kohler A."/>
            <person name="Barry K."/>
            <person name="LaButti K."/>
            <person name="Morin E."/>
            <person name="Salamov A."/>
            <person name="Lipzen A."/>
            <person name="Mereny Z."/>
            <person name="Hegedus B."/>
            <person name="Baldrian P."/>
            <person name="Stursova M."/>
            <person name="Weitz H."/>
            <person name="Taylor A."/>
            <person name="Grigoriev I.V."/>
            <person name="Nagy L.G."/>
            <person name="Martin F."/>
            <person name="Kauserud H."/>
        </authorList>
    </citation>
    <scope>NUCLEOTIDE SEQUENCE</scope>
    <source>
        <strain evidence="4">CBHHK188m</strain>
    </source>
</reference>
<evidence type="ECO:0000313" key="5">
    <source>
        <dbReference type="Proteomes" id="UP001215280"/>
    </source>
</evidence>
<dbReference type="Proteomes" id="UP001215280">
    <property type="component" value="Unassembled WGS sequence"/>
</dbReference>
<feature type="compositionally biased region" description="Polar residues" evidence="1">
    <location>
        <begin position="99"/>
        <end position="116"/>
    </location>
</feature>
<keyword evidence="5" id="KW-1185">Reference proteome</keyword>
<evidence type="ECO:0000256" key="3">
    <source>
        <dbReference type="SAM" id="SignalP"/>
    </source>
</evidence>
<name>A0AAD7J136_9AGAR</name>
<feature type="signal peptide" evidence="3">
    <location>
        <begin position="1"/>
        <end position="22"/>
    </location>
</feature>
<feature type="transmembrane region" description="Helical" evidence="2">
    <location>
        <begin position="129"/>
        <end position="154"/>
    </location>
</feature>
<feature type="compositionally biased region" description="Polar residues" evidence="1">
    <location>
        <begin position="58"/>
        <end position="91"/>
    </location>
</feature>
<feature type="compositionally biased region" description="Basic and acidic residues" evidence="1">
    <location>
        <begin position="178"/>
        <end position="190"/>
    </location>
</feature>
<organism evidence="4 5">
    <name type="scientific">Mycena maculata</name>
    <dbReference type="NCBI Taxonomy" id="230809"/>
    <lineage>
        <taxon>Eukaryota</taxon>
        <taxon>Fungi</taxon>
        <taxon>Dikarya</taxon>
        <taxon>Basidiomycota</taxon>
        <taxon>Agaricomycotina</taxon>
        <taxon>Agaricomycetes</taxon>
        <taxon>Agaricomycetidae</taxon>
        <taxon>Agaricales</taxon>
        <taxon>Marasmiineae</taxon>
        <taxon>Mycenaceae</taxon>
        <taxon>Mycena</taxon>
    </lineage>
</organism>
<feature type="region of interest" description="Disordered" evidence="1">
    <location>
        <begin position="178"/>
        <end position="211"/>
    </location>
</feature>
<feature type="region of interest" description="Disordered" evidence="1">
    <location>
        <begin position="38"/>
        <end position="120"/>
    </location>
</feature>
<evidence type="ECO:0000256" key="2">
    <source>
        <dbReference type="SAM" id="Phobius"/>
    </source>
</evidence>
<feature type="compositionally biased region" description="Pro residues" evidence="1">
    <location>
        <begin position="194"/>
        <end position="204"/>
    </location>
</feature>
<evidence type="ECO:0000313" key="4">
    <source>
        <dbReference type="EMBL" id="KAJ7753973.1"/>
    </source>
</evidence>